<feature type="signal peptide" evidence="1">
    <location>
        <begin position="1"/>
        <end position="30"/>
    </location>
</feature>
<feature type="chain" id="PRO_5046584660" description="Calcineurin-like phosphoesterase domain-containing protein" evidence="1">
    <location>
        <begin position="31"/>
        <end position="605"/>
    </location>
</feature>
<dbReference type="Pfam" id="PF13385">
    <property type="entry name" value="Laminin_G_3"/>
    <property type="match status" value="1"/>
</dbReference>
<evidence type="ECO:0000313" key="4">
    <source>
        <dbReference type="Proteomes" id="UP001646157"/>
    </source>
</evidence>
<evidence type="ECO:0000256" key="1">
    <source>
        <dbReference type="SAM" id="SignalP"/>
    </source>
</evidence>
<dbReference type="Gene3D" id="2.60.120.200">
    <property type="match status" value="1"/>
</dbReference>
<sequence length="605" mass="69336">MENSKGRNLFKFGVVCTLLLTLLASNPTYSEVQNSTSKSISDSIVADWKFSRKYIKSGSIAKGNMVMEDASGNENHLELKTIGQPSPKETNRLIQWSEEDYYGLENVQSMIFHNSKQLSVGRYFETAKNAPINDDTFTEGYTIEAVMKLPKNFSPDKHNGMGLLTRQGQTAGNKNKKETLATLSVSKLPDIQWSSLPTNTNRNETNRSFSLNSENDWYHIAVVNDGQNTELYINGEQDFRNTTAEIVGINAQKGKGWNVASESVNEIDKLFAGNIQEIRIANKPLTEDEWLFTHNRNDHINKGTNKNIRLLSDRDHYNFLFVPDPQKTVRYMPKIFEEQMKWISKKENRYNIEMTAFLGDMVDQSDSKQQWEDSFNSVLLLDKTDTPYITIAGNHDYGKGDPYLKYYGPDHYANKKYYKGASPTGYSSYSIVKAGSYHYLFLAVDMKHIKKDIIWATNILKKHPNVPTILLSHQIINVSGDGKSAINTGKGSLLWDKLVNNYNQIFMTVSGHHLGSTHRIKKNAKGNDVIQMLVDYQKDYHGGNGWMRFAEFDEEHNKISFKTYSPWVDQLPKSKQTYFDVKFLTGKYDQFEIPFSFEDRFDFVE</sequence>
<protein>
    <recommendedName>
        <fullName evidence="2">Calcineurin-like phosphoesterase domain-containing protein</fullName>
    </recommendedName>
</protein>
<accession>A0ABS2N705</accession>
<dbReference type="EMBL" id="JAFBDZ010000001">
    <property type="protein sequence ID" value="MBM7583636.1"/>
    <property type="molecule type" value="Genomic_DNA"/>
</dbReference>
<dbReference type="PANTHER" id="PTHR43143">
    <property type="entry name" value="METALLOPHOSPHOESTERASE, CALCINEURIN SUPERFAMILY"/>
    <property type="match status" value="1"/>
</dbReference>
<dbReference type="Gene3D" id="3.60.21.10">
    <property type="match status" value="1"/>
</dbReference>
<keyword evidence="4" id="KW-1185">Reference proteome</keyword>
<dbReference type="Pfam" id="PF00149">
    <property type="entry name" value="Metallophos"/>
    <property type="match status" value="1"/>
</dbReference>
<organism evidence="3 4">
    <name type="scientific">Rossellomorea pakistanensis</name>
    <dbReference type="NCBI Taxonomy" id="992288"/>
    <lineage>
        <taxon>Bacteria</taxon>
        <taxon>Bacillati</taxon>
        <taxon>Bacillota</taxon>
        <taxon>Bacilli</taxon>
        <taxon>Bacillales</taxon>
        <taxon>Bacillaceae</taxon>
        <taxon>Rossellomorea</taxon>
    </lineage>
</organism>
<dbReference type="PANTHER" id="PTHR43143:SF5">
    <property type="entry name" value="SECRETED PROTEIN"/>
    <property type="match status" value="1"/>
</dbReference>
<dbReference type="RefSeq" id="WP_205167894.1">
    <property type="nucleotide sequence ID" value="NZ_JAFBDZ010000001.1"/>
</dbReference>
<dbReference type="SUPFAM" id="SSF49899">
    <property type="entry name" value="Concanavalin A-like lectins/glucanases"/>
    <property type="match status" value="1"/>
</dbReference>
<gene>
    <name evidence="3" type="ORF">JOC86_000173</name>
</gene>
<feature type="domain" description="Calcineurin-like phosphoesterase" evidence="2">
    <location>
        <begin position="319"/>
        <end position="512"/>
    </location>
</feature>
<dbReference type="InterPro" id="IPR029052">
    <property type="entry name" value="Metallo-depent_PP-like"/>
</dbReference>
<evidence type="ECO:0000313" key="3">
    <source>
        <dbReference type="EMBL" id="MBM7583636.1"/>
    </source>
</evidence>
<reference evidence="3 4" key="1">
    <citation type="submission" date="2021-01" db="EMBL/GenBank/DDBJ databases">
        <title>Genomic Encyclopedia of Type Strains, Phase IV (KMG-IV): sequencing the most valuable type-strain genomes for metagenomic binning, comparative biology and taxonomic classification.</title>
        <authorList>
            <person name="Goeker M."/>
        </authorList>
    </citation>
    <scope>NUCLEOTIDE SEQUENCE [LARGE SCALE GENOMIC DNA]</scope>
    <source>
        <strain evidence="3 4">DSM 24834</strain>
    </source>
</reference>
<comment type="caution">
    <text evidence="3">The sequence shown here is derived from an EMBL/GenBank/DDBJ whole genome shotgun (WGS) entry which is preliminary data.</text>
</comment>
<dbReference type="Proteomes" id="UP001646157">
    <property type="component" value="Unassembled WGS sequence"/>
</dbReference>
<dbReference type="InterPro" id="IPR051918">
    <property type="entry name" value="STPP_CPPED1"/>
</dbReference>
<evidence type="ECO:0000259" key="2">
    <source>
        <dbReference type="Pfam" id="PF00149"/>
    </source>
</evidence>
<name>A0ABS2N705_9BACI</name>
<dbReference type="InterPro" id="IPR004843">
    <property type="entry name" value="Calcineurin-like_PHP"/>
</dbReference>
<dbReference type="InterPro" id="IPR013320">
    <property type="entry name" value="ConA-like_dom_sf"/>
</dbReference>
<keyword evidence="1" id="KW-0732">Signal</keyword>
<dbReference type="SUPFAM" id="SSF56300">
    <property type="entry name" value="Metallo-dependent phosphatases"/>
    <property type="match status" value="1"/>
</dbReference>
<proteinExistence type="predicted"/>